<gene>
    <name evidence="3" type="ORF">OB960_05425</name>
</gene>
<feature type="compositionally biased region" description="Polar residues" evidence="2">
    <location>
        <begin position="275"/>
        <end position="286"/>
    </location>
</feature>
<reference evidence="3" key="1">
    <citation type="submission" date="2022-09" db="EMBL/GenBank/DDBJ databases">
        <title>Enrichment on poylsaccharides allowed isolation of novel metabolic and taxonomic groups of Haloarchaea.</title>
        <authorList>
            <person name="Sorokin D.Y."/>
            <person name="Elcheninov A.G."/>
            <person name="Khizhniak T.V."/>
            <person name="Kolganova T.V."/>
            <person name="Kublanov I.V."/>
        </authorList>
    </citation>
    <scope>NUCLEOTIDE SEQUENCE</scope>
    <source>
        <strain evidence="3">AArc-xg1-1</strain>
    </source>
</reference>
<evidence type="ECO:0000313" key="3">
    <source>
        <dbReference type="EMBL" id="MCU4740840.1"/>
    </source>
</evidence>
<sequence>MTATRASIIVVLLVVGGLAIAPVASAAFVGGLIDTTDGAIESEESSANETTGTDVSTFMQASAADADETVDAEMFIAAYERGDNETRAEIVDERTAQLETKLERLEAEREELAEQDDELNPAARNAKMASLAVRIGSLERAINDTEPRAAAVGADTTTLEELRTNASTLSGPEIAEIARNVSGIEPPRGPPEGVPGNAVGSGPNAGVNDGNESVGPGNSGNATDRGPGNETSPVGPGNETAQNPGQGQGPEKDEDTQNPGQGQGPEKDKDDGDQNESNPDGEPSSNESDDTDTATDTDTDTE</sequence>
<evidence type="ECO:0000313" key="4">
    <source>
        <dbReference type="Proteomes" id="UP001321018"/>
    </source>
</evidence>
<protein>
    <submittedName>
        <fullName evidence="3">Uncharacterized protein</fullName>
    </submittedName>
</protein>
<comment type="caution">
    <text evidence="3">The sequence shown here is derived from an EMBL/GenBank/DDBJ whole genome shotgun (WGS) entry which is preliminary data.</text>
</comment>
<dbReference type="AlphaFoldDB" id="A0AAP3E0W4"/>
<organism evidence="3 4">
    <name type="scientific">Natronoglomus mannanivorans</name>
    <dbReference type="NCBI Taxonomy" id="2979990"/>
    <lineage>
        <taxon>Archaea</taxon>
        <taxon>Methanobacteriati</taxon>
        <taxon>Methanobacteriota</taxon>
        <taxon>Stenosarchaea group</taxon>
        <taxon>Halobacteria</taxon>
        <taxon>Halobacteriales</taxon>
        <taxon>Natrialbaceae</taxon>
        <taxon>Natronoglomus</taxon>
    </lineage>
</organism>
<proteinExistence type="predicted"/>
<keyword evidence="1" id="KW-0175">Coiled coil</keyword>
<accession>A0AAP3E0W4</accession>
<dbReference type="RefSeq" id="WP_338002678.1">
    <property type="nucleotide sequence ID" value="NZ_JAOPKA010000002.1"/>
</dbReference>
<dbReference type="Proteomes" id="UP001321018">
    <property type="component" value="Unassembled WGS sequence"/>
</dbReference>
<feature type="compositionally biased region" description="Acidic residues" evidence="2">
    <location>
        <begin position="287"/>
        <end position="302"/>
    </location>
</feature>
<evidence type="ECO:0000256" key="2">
    <source>
        <dbReference type="SAM" id="MobiDB-lite"/>
    </source>
</evidence>
<feature type="coiled-coil region" evidence="1">
    <location>
        <begin position="88"/>
        <end position="118"/>
    </location>
</feature>
<evidence type="ECO:0000256" key="1">
    <source>
        <dbReference type="SAM" id="Coils"/>
    </source>
</evidence>
<dbReference type="EMBL" id="JAOPKA010000002">
    <property type="protein sequence ID" value="MCU4740840.1"/>
    <property type="molecule type" value="Genomic_DNA"/>
</dbReference>
<name>A0AAP3E0W4_9EURY</name>
<feature type="region of interest" description="Disordered" evidence="2">
    <location>
        <begin position="182"/>
        <end position="302"/>
    </location>
</feature>